<name>A0A1W9I590_9HYPH</name>
<feature type="signal peptide" evidence="7">
    <location>
        <begin position="1"/>
        <end position="26"/>
    </location>
</feature>
<protein>
    <submittedName>
        <fullName evidence="9">Cytochrome C</fullName>
    </submittedName>
</protein>
<dbReference type="PANTHER" id="PTHR11961">
    <property type="entry name" value="CYTOCHROME C"/>
    <property type="match status" value="1"/>
</dbReference>
<dbReference type="AlphaFoldDB" id="A0A1W9I590"/>
<dbReference type="GO" id="GO:0009055">
    <property type="term" value="F:electron transfer activity"/>
    <property type="evidence" value="ECO:0007669"/>
    <property type="project" value="InterPro"/>
</dbReference>
<dbReference type="SUPFAM" id="SSF46626">
    <property type="entry name" value="Cytochrome c"/>
    <property type="match status" value="1"/>
</dbReference>
<keyword evidence="1" id="KW-0813">Transport</keyword>
<gene>
    <name evidence="9" type="ORF">A4S15_04030</name>
</gene>
<evidence type="ECO:0000256" key="2">
    <source>
        <dbReference type="ARBA" id="ARBA00022617"/>
    </source>
</evidence>
<dbReference type="RefSeq" id="WP_376800550.1">
    <property type="nucleotide sequence ID" value="NZ_DBNB01000011.1"/>
</dbReference>
<dbReference type="PROSITE" id="PS51007">
    <property type="entry name" value="CYTC"/>
    <property type="match status" value="1"/>
</dbReference>
<dbReference type="PRINTS" id="PR00604">
    <property type="entry name" value="CYTCHRMECIAB"/>
</dbReference>
<dbReference type="STRING" id="1827387.A4S15_04030"/>
<sequence length="136" mass="14674">MPVAHRLRSLAAAALLSTISSFAAHAQEGNAEAGAKVFAPCRACHQIGETAKNLVGPQLNGVIGRKAATAVNYNYSDAFKALDRVWTEEVFRKYIVDPRGDVPGTKMTFPGIKNEQQIPDLIAFLKQYGADGKKSQ</sequence>
<dbReference type="InterPro" id="IPR002327">
    <property type="entry name" value="Cyt_c_1A/1B"/>
</dbReference>
<dbReference type="Pfam" id="PF00034">
    <property type="entry name" value="Cytochrom_C"/>
    <property type="match status" value="1"/>
</dbReference>
<evidence type="ECO:0000256" key="1">
    <source>
        <dbReference type="ARBA" id="ARBA00022448"/>
    </source>
</evidence>
<organism evidence="9 10">
    <name type="scientific">Candidatus Raskinella chloraquaticus</name>
    <dbReference type="NCBI Taxonomy" id="1951219"/>
    <lineage>
        <taxon>Bacteria</taxon>
        <taxon>Pseudomonadati</taxon>
        <taxon>Pseudomonadota</taxon>
        <taxon>Alphaproteobacteria</taxon>
        <taxon>Hyphomicrobiales</taxon>
        <taxon>Phreatobacteraceae</taxon>
        <taxon>Candidatus Raskinella</taxon>
    </lineage>
</organism>
<keyword evidence="7" id="KW-0732">Signal</keyword>
<dbReference type="EMBL" id="LWDL01000001">
    <property type="protein sequence ID" value="OQW54770.1"/>
    <property type="molecule type" value="Genomic_DNA"/>
</dbReference>
<accession>A0A1W9I590</accession>
<dbReference type="InterPro" id="IPR009056">
    <property type="entry name" value="Cyt_c-like_dom"/>
</dbReference>
<keyword evidence="2 6" id="KW-0349">Heme</keyword>
<dbReference type="GO" id="GO:0020037">
    <property type="term" value="F:heme binding"/>
    <property type="evidence" value="ECO:0007669"/>
    <property type="project" value="InterPro"/>
</dbReference>
<keyword evidence="5 6" id="KW-0408">Iron</keyword>
<feature type="domain" description="Cytochrome c" evidence="8">
    <location>
        <begin position="29"/>
        <end position="129"/>
    </location>
</feature>
<keyword evidence="4" id="KW-0249">Electron transport</keyword>
<comment type="caution">
    <text evidence="9">The sequence shown here is derived from an EMBL/GenBank/DDBJ whole genome shotgun (WGS) entry which is preliminary data.</text>
</comment>
<evidence type="ECO:0000313" key="9">
    <source>
        <dbReference type="EMBL" id="OQW54770.1"/>
    </source>
</evidence>
<dbReference type="Proteomes" id="UP000192872">
    <property type="component" value="Unassembled WGS sequence"/>
</dbReference>
<evidence type="ECO:0000256" key="5">
    <source>
        <dbReference type="ARBA" id="ARBA00023004"/>
    </source>
</evidence>
<dbReference type="GO" id="GO:0046872">
    <property type="term" value="F:metal ion binding"/>
    <property type="evidence" value="ECO:0007669"/>
    <property type="project" value="UniProtKB-KW"/>
</dbReference>
<evidence type="ECO:0000259" key="8">
    <source>
        <dbReference type="PROSITE" id="PS51007"/>
    </source>
</evidence>
<dbReference type="Gene3D" id="1.10.760.10">
    <property type="entry name" value="Cytochrome c-like domain"/>
    <property type="match status" value="1"/>
</dbReference>
<feature type="chain" id="PRO_5012439148" evidence="7">
    <location>
        <begin position="27"/>
        <end position="136"/>
    </location>
</feature>
<evidence type="ECO:0000256" key="7">
    <source>
        <dbReference type="SAM" id="SignalP"/>
    </source>
</evidence>
<evidence type="ECO:0000256" key="3">
    <source>
        <dbReference type="ARBA" id="ARBA00022723"/>
    </source>
</evidence>
<evidence type="ECO:0000313" key="10">
    <source>
        <dbReference type="Proteomes" id="UP000192872"/>
    </source>
</evidence>
<dbReference type="InterPro" id="IPR036909">
    <property type="entry name" value="Cyt_c-like_dom_sf"/>
</dbReference>
<keyword evidence="3 6" id="KW-0479">Metal-binding</keyword>
<evidence type="ECO:0000256" key="4">
    <source>
        <dbReference type="ARBA" id="ARBA00022982"/>
    </source>
</evidence>
<reference evidence="9 10" key="1">
    <citation type="journal article" date="2017" name="Water Res.">
        <title>Comammox in drinking water systems.</title>
        <authorList>
            <person name="Wang Y."/>
            <person name="Ma L."/>
            <person name="Mao Y."/>
            <person name="Jiang X."/>
            <person name="Xia Y."/>
            <person name="Yu K."/>
            <person name="Li B."/>
            <person name="Zhang T."/>
        </authorList>
    </citation>
    <scope>NUCLEOTIDE SEQUENCE [LARGE SCALE GENOMIC DNA]</scope>
    <source>
        <strain evidence="9">SG_bin8</strain>
    </source>
</reference>
<proteinExistence type="predicted"/>
<evidence type="ECO:0000256" key="6">
    <source>
        <dbReference type="PROSITE-ProRule" id="PRU00433"/>
    </source>
</evidence>